<dbReference type="OrthoDB" id="10063829at2759"/>
<comment type="subunit">
    <text evidence="17 18">Component of the ubiquinol-cytochrome c oxidoreductase (cytochrome b-c1 complex, complex III, CIII), a multisubunit enzyme composed of 11 subunits. The complex is composed of 3 respiratory subunits cytochrome b, cytochrome c1 and Rieske protein UQCRFS1, 2 core protein subunits UQCRC1/QCR1 and UQCRC2/QCR2, and 6 low-molecular weight protein subunits UQCRH/QCR6, UQCRB/QCR7, UQCRQ/QCR8, UQCR10/QCR9, UQCR11/QCR10 and subunit 9, the cleavage product of Rieske protein UQCRFS1. The complex exists as an obligatory dimer and forms supercomplexes (SCs) in the inner mitochondrial membrane with NADH-ubiquinone oxidoreductase (complex I, CI) and cytochrome c oxidase (complex IV, CIV), resulting in different assemblies (supercomplex SCI(1)III(2)IV(1) and megacomplex MCI(2)III(2)IV(2)). Interacts with UQCC6.</text>
</comment>
<comment type="subunit">
    <text evidence="6">Complex I is composed of 45 different subunits.</text>
</comment>
<reference evidence="19 20" key="1">
    <citation type="submission" date="2014-03" db="EMBL/GenBank/DDBJ databases">
        <title>Draft genome of the hookworm Oesophagostomum dentatum.</title>
        <authorList>
            <person name="Mitreva M."/>
        </authorList>
    </citation>
    <scope>NUCLEOTIDE SEQUENCE [LARGE SCALE GENOMIC DNA]</scope>
    <source>
        <strain evidence="19 20">OD-Hann</strain>
    </source>
</reference>
<comment type="function">
    <text evidence="1">Accessory subunit of the mitochondrial membrane respiratory chain NADH dehydrogenase (Complex I), that is believed not to be involved in catalysis. Complex I functions in the transfer of electrons from NADH to the respiratory chain. The immediate electron acceptor for the enzyme is believed to be ubiquinone.</text>
</comment>
<dbReference type="PANTHER" id="PTHR12485">
    <property type="entry name" value="NADH-UBIQUINONE OXIDOREDUCTASE SUBUNIT B"/>
    <property type="match status" value="1"/>
</dbReference>
<keyword evidence="10" id="KW-0812">Transmembrane</keyword>
<dbReference type="AlphaFoldDB" id="A0A0B1T833"/>
<keyword evidence="9 18" id="KW-0679">Respiratory chain</keyword>
<evidence type="ECO:0000256" key="13">
    <source>
        <dbReference type="ARBA" id="ARBA00022989"/>
    </source>
</evidence>
<evidence type="ECO:0000256" key="6">
    <source>
        <dbReference type="ARBA" id="ARBA00011533"/>
    </source>
</evidence>
<evidence type="ECO:0000256" key="15">
    <source>
        <dbReference type="ARBA" id="ARBA00023128"/>
    </source>
</evidence>
<organism evidence="19 20">
    <name type="scientific">Oesophagostomum dentatum</name>
    <name type="common">Nodular worm</name>
    <dbReference type="NCBI Taxonomy" id="61180"/>
    <lineage>
        <taxon>Eukaryota</taxon>
        <taxon>Metazoa</taxon>
        <taxon>Ecdysozoa</taxon>
        <taxon>Nematoda</taxon>
        <taxon>Chromadorea</taxon>
        <taxon>Rhabditida</taxon>
        <taxon>Rhabditina</taxon>
        <taxon>Rhabditomorpha</taxon>
        <taxon>Strongyloidea</taxon>
        <taxon>Strongylidae</taxon>
        <taxon>Oesophagostomum</taxon>
    </lineage>
</organism>
<evidence type="ECO:0000256" key="5">
    <source>
        <dbReference type="ARBA" id="ARBA00007668"/>
    </source>
</evidence>
<evidence type="ECO:0000256" key="9">
    <source>
        <dbReference type="ARBA" id="ARBA00022660"/>
    </source>
</evidence>
<evidence type="ECO:0000256" key="11">
    <source>
        <dbReference type="ARBA" id="ARBA00022792"/>
    </source>
</evidence>
<keyword evidence="12 18" id="KW-0249">Electron transport</keyword>
<dbReference type="Gene3D" id="1.20.5.210">
    <property type="entry name" value="Cytochrome b-c1 complex subunit 8"/>
    <property type="match status" value="1"/>
</dbReference>
<dbReference type="InterPro" id="IPR036642">
    <property type="entry name" value="Cyt_bc1_su8_sf"/>
</dbReference>
<dbReference type="PANTHER" id="PTHR12485:SF1">
    <property type="entry name" value="NADH DEHYDROGENASE [UBIQUINONE] 1 ALPHA SUBCOMPLEX SUBUNIT 7"/>
    <property type="match status" value="1"/>
</dbReference>
<comment type="subcellular location">
    <subcellularLocation>
        <location evidence="3">Mitochondrion inner membrane</location>
        <topology evidence="3">Peripheral membrane protein</topology>
        <orientation evidence="3">Matrix side</orientation>
    </subcellularLocation>
    <subcellularLocation>
        <location evidence="2 18">Mitochondrion inner membrane</location>
        <topology evidence="2 18">Single-pass membrane protein</topology>
    </subcellularLocation>
</comment>
<evidence type="ECO:0000256" key="8">
    <source>
        <dbReference type="ARBA" id="ARBA00022448"/>
    </source>
</evidence>
<evidence type="ECO:0000256" key="18">
    <source>
        <dbReference type="RuleBase" id="RU368118"/>
    </source>
</evidence>
<evidence type="ECO:0000256" key="12">
    <source>
        <dbReference type="ARBA" id="ARBA00022982"/>
    </source>
</evidence>
<evidence type="ECO:0000256" key="10">
    <source>
        <dbReference type="ARBA" id="ARBA00022692"/>
    </source>
</evidence>
<protein>
    <recommendedName>
        <fullName evidence="7 18">Cytochrome b-c1 complex subunit 8</fullName>
    </recommendedName>
    <alternativeName>
        <fullName evidence="18">Complex III subunit 8</fullName>
    </alternativeName>
</protein>
<comment type="similarity">
    <text evidence="5 18">Belongs to the UQCRQ/QCR8 family.</text>
</comment>
<dbReference type="Proteomes" id="UP000053660">
    <property type="component" value="Unassembled WGS sequence"/>
</dbReference>
<evidence type="ECO:0000313" key="19">
    <source>
        <dbReference type="EMBL" id="KHJ91962.1"/>
    </source>
</evidence>
<evidence type="ECO:0000256" key="14">
    <source>
        <dbReference type="ARBA" id="ARBA00022990"/>
    </source>
</evidence>
<proteinExistence type="inferred from homology"/>
<dbReference type="GO" id="GO:0006120">
    <property type="term" value="P:mitochondrial electron transport, NADH to ubiquinone"/>
    <property type="evidence" value="ECO:0007669"/>
    <property type="project" value="TreeGrafter"/>
</dbReference>
<keyword evidence="16" id="KW-0472">Membrane</keyword>
<dbReference type="Pfam" id="PF07347">
    <property type="entry name" value="CI-B14_5a"/>
    <property type="match status" value="1"/>
</dbReference>
<keyword evidence="20" id="KW-1185">Reference proteome</keyword>
<dbReference type="GO" id="GO:0006122">
    <property type="term" value="P:mitochondrial electron transport, ubiquinol to cytochrome c"/>
    <property type="evidence" value="ECO:0007669"/>
    <property type="project" value="UniProtKB-UniRule"/>
</dbReference>
<evidence type="ECO:0000256" key="16">
    <source>
        <dbReference type="ARBA" id="ARBA00023136"/>
    </source>
</evidence>
<evidence type="ECO:0000256" key="1">
    <source>
        <dbReference type="ARBA" id="ARBA00003195"/>
    </source>
</evidence>
<keyword evidence="8 18" id="KW-0813">Transport</keyword>
<comment type="function">
    <text evidence="18">Component of the ubiquinol-cytochrome c oxidoreductase, a multisubunit transmembrane complex that is part of the mitochondrial electron transport chain which drives oxidative phosphorylation. The complex plays an important role in the uptake of multiple carbon sources present in different host niches.</text>
</comment>
<dbReference type="InterPro" id="IPR009947">
    <property type="entry name" value="NDUA7"/>
</dbReference>
<keyword evidence="13" id="KW-1133">Transmembrane helix</keyword>
<evidence type="ECO:0000256" key="17">
    <source>
        <dbReference type="ARBA" id="ARBA00047105"/>
    </source>
</evidence>
<dbReference type="FunFam" id="1.20.5.210:FF:000001">
    <property type="entry name" value="Cytochrome b-c1 complex subunit 8"/>
    <property type="match status" value="1"/>
</dbReference>
<evidence type="ECO:0000256" key="2">
    <source>
        <dbReference type="ARBA" id="ARBA00004434"/>
    </source>
</evidence>
<evidence type="ECO:0000256" key="7">
    <source>
        <dbReference type="ARBA" id="ARBA00016324"/>
    </source>
</evidence>
<evidence type="ECO:0000256" key="3">
    <source>
        <dbReference type="ARBA" id="ARBA00004443"/>
    </source>
</evidence>
<evidence type="ECO:0000313" key="20">
    <source>
        <dbReference type="Proteomes" id="UP000053660"/>
    </source>
</evidence>
<dbReference type="GO" id="GO:0045275">
    <property type="term" value="C:respiratory chain complex III"/>
    <property type="evidence" value="ECO:0007669"/>
    <property type="project" value="UniProtKB-UniRule"/>
</dbReference>
<dbReference type="GO" id="GO:0005743">
    <property type="term" value="C:mitochondrial inner membrane"/>
    <property type="evidence" value="ECO:0007669"/>
    <property type="project" value="UniProtKB-SubCell"/>
</dbReference>
<dbReference type="EMBL" id="KN551679">
    <property type="protein sequence ID" value="KHJ91962.1"/>
    <property type="molecule type" value="Genomic_DNA"/>
</dbReference>
<keyword evidence="15 18" id="KW-0496">Mitochondrion</keyword>
<keyword evidence="14" id="KW-0007">Acetylation</keyword>
<gene>
    <name evidence="19" type="ORF">OESDEN_08160</name>
</gene>
<comment type="similarity">
    <text evidence="4">Belongs to the complex I NDUFA7 subunit family.</text>
</comment>
<dbReference type="Pfam" id="PF02939">
    <property type="entry name" value="UcrQ"/>
    <property type="match status" value="1"/>
</dbReference>
<keyword evidence="11 18" id="KW-0999">Mitochondrion inner membrane</keyword>
<dbReference type="SUPFAM" id="SSF81508">
    <property type="entry name" value="Ubiquinone-binding protein QP-C of cytochrome bc1 complex (Ubiquinol-cytochrome c reductase)"/>
    <property type="match status" value="1"/>
</dbReference>
<sequence length="260" mass="29715">MSGRKIADAAVKNRTQTPFWNWLRNKLLAVDRLPGPPPPGLPTADGKAVYHNPLRFPKTQSARPGSAELPTLPGGIHHKLAENYYYTRDGRRVVLPPNALYAADAHHVTYGTHTGEKLDVAQAVQVNKGPDSNFGLDAPTPGFGFEWRRSRDTELETQKNDPEFVKLERFDRFTGSNMSKHFGALGKMYGEYRFALSPNEQKAFKGFLDQAFVKVFKSYVWYQWYYYLPQTIGAYLLYDWAKKKNYEVNRKNPADYANDQ</sequence>
<evidence type="ECO:0000256" key="4">
    <source>
        <dbReference type="ARBA" id="ARBA00005482"/>
    </source>
</evidence>
<accession>A0A0B1T833</accession>
<dbReference type="InterPro" id="IPR004205">
    <property type="entry name" value="Cyt_bc1_su8"/>
</dbReference>
<name>A0A0B1T833_OESDE</name>